<comment type="subunit">
    <text evidence="7">Homodimer.</text>
</comment>
<evidence type="ECO:0000256" key="1">
    <source>
        <dbReference type="ARBA" id="ARBA00008023"/>
    </source>
</evidence>
<dbReference type="GO" id="GO:0017111">
    <property type="term" value="F:ribonucleoside triphosphate phosphatase activity"/>
    <property type="evidence" value="ECO:0007669"/>
    <property type="project" value="InterPro"/>
</dbReference>
<dbReference type="GO" id="GO:0000166">
    <property type="term" value="F:nucleotide binding"/>
    <property type="evidence" value="ECO:0007669"/>
    <property type="project" value="UniProtKB-KW"/>
</dbReference>
<dbReference type="InterPro" id="IPR029001">
    <property type="entry name" value="ITPase-like_fam"/>
</dbReference>
<dbReference type="NCBIfam" id="NF011396">
    <property type="entry name" value="PRK14821.1"/>
    <property type="match status" value="1"/>
</dbReference>
<comment type="cofactor">
    <cofactor evidence="7">
        <name>Mg(2+)</name>
        <dbReference type="ChEBI" id="CHEBI:18420"/>
    </cofactor>
    <text evidence="7">Binds 1 Mg(2+) ion per subunit.</text>
</comment>
<accession>A0A5E4LYD0</accession>
<comment type="function">
    <text evidence="7">Pyrophosphatase that catalyzes the hydrolysis of nucleoside triphosphates to their monophosphate derivatives, with a high preference for the non-canonical purine nucleotides XTP (xanthosine triphosphate), dITP (deoxyinosine triphosphate) and ITP. Seems to function as a house-cleaning enzyme that removes non-canonical purine nucleotides from the nucleotide pool, thus preventing their incorporation into DNA/RNA and avoiding chromosomal lesions.</text>
</comment>
<feature type="binding site" evidence="7">
    <location>
        <begin position="12"/>
        <end position="17"/>
    </location>
    <ligand>
        <name>substrate</name>
    </ligand>
</feature>
<evidence type="ECO:0000256" key="3">
    <source>
        <dbReference type="ARBA" id="ARBA00022741"/>
    </source>
</evidence>
<dbReference type="CDD" id="cd00515">
    <property type="entry name" value="HAM1"/>
    <property type="match status" value="1"/>
</dbReference>
<keyword evidence="2 7" id="KW-0479">Metal-binding</keyword>
<dbReference type="EC" id="3.6.1.66" evidence="7"/>
<name>A0A5E4LYD0_9ARCH</name>
<feature type="binding site" evidence="7">
    <location>
        <begin position="173"/>
        <end position="174"/>
    </location>
    <ligand>
        <name>substrate</name>
    </ligand>
</feature>
<sequence length="189" mass="21184">MQGDSLEVYFATSNKHKVEEAKKVLGTVGITVKHFPFVHREIRSDSLEEIAREAATAAFKQCRQPVFVEDTGLFIDSLNGFPGTFSAWTLKKIGLEGILKLMQGVNNRSAYFETYIAYKRDTSHISTFSGKCSGQISLEGRGSEGFGYDPLFVPDGHDQTFAESITLKNKLSHRYKSLLEFSKTLTSRR</sequence>
<feature type="binding site" evidence="7">
    <location>
        <position position="41"/>
    </location>
    <ligand>
        <name>Mg(2+)</name>
        <dbReference type="ChEBI" id="CHEBI:18420"/>
    </ligand>
</feature>
<reference evidence="9 10" key="1">
    <citation type="submission" date="2019-08" db="EMBL/GenBank/DDBJ databases">
        <authorList>
            <person name="Vazquez-Campos X."/>
        </authorList>
    </citation>
    <scope>NUCLEOTIDE SEQUENCE [LARGE SCALE GENOMIC DNA]</scope>
    <source>
        <strain evidence="9">LFW-283_2</strain>
    </source>
</reference>
<proteinExistence type="inferred from homology"/>
<dbReference type="EMBL" id="CABMJJ010000011">
    <property type="protein sequence ID" value="VVC04806.1"/>
    <property type="molecule type" value="Genomic_DNA"/>
</dbReference>
<comment type="catalytic activity">
    <reaction evidence="7">
        <text>XTP + H2O = XMP + diphosphate + H(+)</text>
        <dbReference type="Rhea" id="RHEA:28610"/>
        <dbReference type="ChEBI" id="CHEBI:15377"/>
        <dbReference type="ChEBI" id="CHEBI:15378"/>
        <dbReference type="ChEBI" id="CHEBI:33019"/>
        <dbReference type="ChEBI" id="CHEBI:57464"/>
        <dbReference type="ChEBI" id="CHEBI:61314"/>
        <dbReference type="EC" id="3.6.1.66"/>
    </reaction>
</comment>
<dbReference type="GO" id="GO:0005737">
    <property type="term" value="C:cytoplasm"/>
    <property type="evidence" value="ECO:0007669"/>
    <property type="project" value="TreeGrafter"/>
</dbReference>
<feature type="binding site" evidence="7">
    <location>
        <begin position="146"/>
        <end position="149"/>
    </location>
    <ligand>
        <name>substrate</name>
    </ligand>
</feature>
<organism evidence="9 10">
    <name type="scientific">Candidatus Bilamarchaeum dharawalense</name>
    <dbReference type="NCBI Taxonomy" id="2885759"/>
    <lineage>
        <taxon>Archaea</taxon>
        <taxon>Candidatus Micrarchaeota</taxon>
        <taxon>Candidatus Micrarchaeia</taxon>
        <taxon>Candidatus Anstonellales</taxon>
        <taxon>Candidatus Bilamarchaeaceae</taxon>
        <taxon>Candidatus Bilamarchaeum</taxon>
    </lineage>
</organism>
<dbReference type="InterPro" id="IPR002637">
    <property type="entry name" value="RdgB/HAM1"/>
</dbReference>
<dbReference type="GO" id="GO:0046872">
    <property type="term" value="F:metal ion binding"/>
    <property type="evidence" value="ECO:0007669"/>
    <property type="project" value="UniProtKB-KW"/>
</dbReference>
<evidence type="ECO:0000256" key="4">
    <source>
        <dbReference type="ARBA" id="ARBA00022801"/>
    </source>
</evidence>
<dbReference type="Proteomes" id="UP000789941">
    <property type="component" value="Unassembled WGS sequence"/>
</dbReference>
<feature type="active site" description="Proton acceptor" evidence="7">
    <location>
        <position position="70"/>
    </location>
</feature>
<comment type="similarity">
    <text evidence="1 7 8">Belongs to the HAM1 NTPase family.</text>
</comment>
<dbReference type="GO" id="GO:0009146">
    <property type="term" value="P:purine nucleoside triphosphate catabolic process"/>
    <property type="evidence" value="ECO:0007669"/>
    <property type="project" value="UniProtKB-UniRule"/>
</dbReference>
<evidence type="ECO:0000313" key="10">
    <source>
        <dbReference type="Proteomes" id="UP000789941"/>
    </source>
</evidence>
<evidence type="ECO:0000256" key="5">
    <source>
        <dbReference type="ARBA" id="ARBA00022842"/>
    </source>
</evidence>
<evidence type="ECO:0000256" key="8">
    <source>
        <dbReference type="RuleBase" id="RU003781"/>
    </source>
</evidence>
<dbReference type="AlphaFoldDB" id="A0A5E4LYD0"/>
<dbReference type="GO" id="GO:0036220">
    <property type="term" value="F:ITP diphosphatase activity"/>
    <property type="evidence" value="ECO:0007669"/>
    <property type="project" value="UniProtKB-UniRule"/>
</dbReference>
<evidence type="ECO:0000256" key="6">
    <source>
        <dbReference type="ARBA" id="ARBA00023080"/>
    </source>
</evidence>
<feature type="binding site" evidence="7">
    <location>
        <position position="168"/>
    </location>
    <ligand>
        <name>substrate</name>
    </ligand>
</feature>
<comment type="catalytic activity">
    <reaction evidence="7">
        <text>dITP + H2O = dIMP + diphosphate + H(+)</text>
        <dbReference type="Rhea" id="RHEA:28342"/>
        <dbReference type="ChEBI" id="CHEBI:15377"/>
        <dbReference type="ChEBI" id="CHEBI:15378"/>
        <dbReference type="ChEBI" id="CHEBI:33019"/>
        <dbReference type="ChEBI" id="CHEBI:61194"/>
        <dbReference type="ChEBI" id="CHEBI:61382"/>
        <dbReference type="EC" id="3.6.1.66"/>
    </reaction>
</comment>
<gene>
    <name evidence="9" type="ORF">LFW2832_01122</name>
</gene>
<evidence type="ECO:0000256" key="7">
    <source>
        <dbReference type="HAMAP-Rule" id="MF_01405"/>
    </source>
</evidence>
<comment type="caution">
    <text evidence="9">The sequence shown here is derived from an EMBL/GenBank/DDBJ whole genome shotgun (WGS) entry which is preliminary data.</text>
</comment>
<comment type="catalytic activity">
    <reaction evidence="7">
        <text>ITP + H2O = IMP + diphosphate + H(+)</text>
        <dbReference type="Rhea" id="RHEA:29399"/>
        <dbReference type="ChEBI" id="CHEBI:15377"/>
        <dbReference type="ChEBI" id="CHEBI:15378"/>
        <dbReference type="ChEBI" id="CHEBI:33019"/>
        <dbReference type="ChEBI" id="CHEBI:58053"/>
        <dbReference type="ChEBI" id="CHEBI:61402"/>
        <dbReference type="EC" id="3.6.1.66"/>
    </reaction>
</comment>
<dbReference type="Pfam" id="PF01725">
    <property type="entry name" value="Ham1p_like"/>
    <property type="match status" value="1"/>
</dbReference>
<dbReference type="GO" id="GO:0009117">
    <property type="term" value="P:nucleotide metabolic process"/>
    <property type="evidence" value="ECO:0007669"/>
    <property type="project" value="UniProtKB-KW"/>
</dbReference>
<keyword evidence="3 7" id="KW-0547">Nucleotide-binding</keyword>
<dbReference type="InterPro" id="IPR020922">
    <property type="entry name" value="dITP/XTP_pyrophosphatase"/>
</dbReference>
<dbReference type="PANTHER" id="PTHR11067">
    <property type="entry name" value="INOSINE TRIPHOSPHATE PYROPHOSPHATASE/HAM1 PROTEIN"/>
    <property type="match status" value="1"/>
</dbReference>
<dbReference type="NCBIfam" id="TIGR00042">
    <property type="entry name" value="RdgB/HAM1 family non-canonical purine NTP pyrophosphatase"/>
    <property type="match status" value="1"/>
</dbReference>
<dbReference type="SUPFAM" id="SSF52972">
    <property type="entry name" value="ITPase-like"/>
    <property type="match status" value="1"/>
</dbReference>
<dbReference type="HAMAP" id="MF_01405">
    <property type="entry name" value="Non_canon_purine_NTPase"/>
    <property type="match status" value="1"/>
</dbReference>
<evidence type="ECO:0000256" key="2">
    <source>
        <dbReference type="ARBA" id="ARBA00022723"/>
    </source>
</evidence>
<dbReference type="PANTHER" id="PTHR11067:SF9">
    <property type="entry name" value="INOSINE TRIPHOSPHATE PYROPHOSPHATASE"/>
    <property type="match status" value="1"/>
</dbReference>
<keyword evidence="6 7" id="KW-0546">Nucleotide metabolism</keyword>
<dbReference type="GO" id="GO:0035870">
    <property type="term" value="F:dITP diphosphatase activity"/>
    <property type="evidence" value="ECO:0007669"/>
    <property type="project" value="UniProtKB-UniRule"/>
</dbReference>
<feature type="binding site" evidence="7">
    <location>
        <position position="70"/>
    </location>
    <ligand>
        <name>Mg(2+)</name>
        <dbReference type="ChEBI" id="CHEBI:18420"/>
    </ligand>
</feature>
<dbReference type="Gene3D" id="3.90.950.10">
    <property type="match status" value="1"/>
</dbReference>
<keyword evidence="5 7" id="KW-0460">Magnesium</keyword>
<protein>
    <recommendedName>
        <fullName evidence="7">dITP/XTP pyrophosphatase</fullName>
        <ecNumber evidence="7">3.6.1.66</ecNumber>
    </recommendedName>
    <alternativeName>
        <fullName evidence="7">Non-canonical purine NTP pyrophosphatase</fullName>
    </alternativeName>
    <alternativeName>
        <fullName evidence="7">Non-standard purine NTP pyrophosphatase</fullName>
    </alternativeName>
    <alternativeName>
        <fullName evidence="7">Nucleoside-triphosphate diphosphatase</fullName>
    </alternativeName>
    <alternativeName>
        <fullName evidence="7">Nucleoside-triphosphate pyrophosphatase</fullName>
        <shortName evidence="7">NTPase</shortName>
    </alternativeName>
</protein>
<keyword evidence="4 7" id="KW-0378">Hydrolase</keyword>
<feature type="binding site" evidence="7">
    <location>
        <position position="71"/>
    </location>
    <ligand>
        <name>substrate</name>
    </ligand>
</feature>
<dbReference type="GO" id="GO:0036222">
    <property type="term" value="F:XTP diphosphatase activity"/>
    <property type="evidence" value="ECO:0007669"/>
    <property type="project" value="UniProtKB-UniRule"/>
</dbReference>
<evidence type="ECO:0000313" key="9">
    <source>
        <dbReference type="EMBL" id="VVC04806.1"/>
    </source>
</evidence>